<keyword evidence="2" id="KW-0238">DNA-binding</keyword>
<reference evidence="5 6" key="1">
    <citation type="submission" date="2022-05" db="EMBL/GenBank/DDBJ databases">
        <title>S8-45 Sphingomonas ultraviolaceadurans.</title>
        <authorList>
            <person name="Liu Y."/>
        </authorList>
    </citation>
    <scope>NUCLEOTIDE SEQUENCE [LARGE SCALE GENOMIC DNA]</scope>
    <source>
        <strain evidence="5 6">S8-45</strain>
    </source>
</reference>
<keyword evidence="3" id="KW-0804">Transcription</keyword>
<evidence type="ECO:0000256" key="3">
    <source>
        <dbReference type="ARBA" id="ARBA00023163"/>
    </source>
</evidence>
<name>A0ABY5MXE9_9SPHN</name>
<evidence type="ECO:0000256" key="1">
    <source>
        <dbReference type="ARBA" id="ARBA00023015"/>
    </source>
</evidence>
<accession>A0ABY5MXE9</accession>
<feature type="domain" description="HTH hxlR-type" evidence="4">
    <location>
        <begin position="25"/>
        <end position="124"/>
    </location>
</feature>
<evidence type="ECO:0000313" key="5">
    <source>
        <dbReference type="EMBL" id="UUR09125.1"/>
    </source>
</evidence>
<keyword evidence="1" id="KW-0805">Transcription regulation</keyword>
<gene>
    <name evidence="5" type="ORF">M1K48_05785</name>
</gene>
<dbReference type="PANTHER" id="PTHR33204">
    <property type="entry name" value="TRANSCRIPTIONAL REGULATOR, MARR FAMILY"/>
    <property type="match status" value="1"/>
</dbReference>
<proteinExistence type="predicted"/>
<dbReference type="PANTHER" id="PTHR33204:SF39">
    <property type="entry name" value="TRANSCRIPTIONAL REGULATORY PROTEIN"/>
    <property type="match status" value="1"/>
</dbReference>
<organism evidence="5 6">
    <name type="scientific">Sphingomonas glaciei</name>
    <dbReference type="NCBI Taxonomy" id="2938948"/>
    <lineage>
        <taxon>Bacteria</taxon>
        <taxon>Pseudomonadati</taxon>
        <taxon>Pseudomonadota</taxon>
        <taxon>Alphaproteobacteria</taxon>
        <taxon>Sphingomonadales</taxon>
        <taxon>Sphingomonadaceae</taxon>
        <taxon>Sphingomonas</taxon>
    </lineage>
</organism>
<dbReference type="Gene3D" id="1.10.10.10">
    <property type="entry name" value="Winged helix-like DNA-binding domain superfamily/Winged helix DNA-binding domain"/>
    <property type="match status" value="1"/>
</dbReference>
<dbReference type="PROSITE" id="PS51118">
    <property type="entry name" value="HTH_HXLR"/>
    <property type="match status" value="1"/>
</dbReference>
<evidence type="ECO:0000259" key="4">
    <source>
        <dbReference type="PROSITE" id="PS51118"/>
    </source>
</evidence>
<dbReference type="SUPFAM" id="SSF46785">
    <property type="entry name" value="Winged helix' DNA-binding domain"/>
    <property type="match status" value="1"/>
</dbReference>
<keyword evidence="6" id="KW-1185">Reference proteome</keyword>
<evidence type="ECO:0000256" key="2">
    <source>
        <dbReference type="ARBA" id="ARBA00023125"/>
    </source>
</evidence>
<dbReference type="InterPro" id="IPR002577">
    <property type="entry name" value="HTH_HxlR"/>
</dbReference>
<dbReference type="InterPro" id="IPR036388">
    <property type="entry name" value="WH-like_DNA-bd_sf"/>
</dbReference>
<dbReference type="InterPro" id="IPR036390">
    <property type="entry name" value="WH_DNA-bd_sf"/>
</dbReference>
<sequence>MHDTDFADASGQTLEGASGLKAAGCRNVTPVLNRIGDKWSVLIVMILARRAHRFNELKREIDGISQRMLTLTLRGLERDGLVSRSVEPTVPPRVTYALTELGVSLIEPVEALGRWAFAHIACIRAAQERFDAANAPEEPARVAVSNDLAMTA</sequence>
<protein>
    <submittedName>
        <fullName evidence="5">Helix-turn-helix transcriptional regulator</fullName>
    </submittedName>
</protein>
<dbReference type="RefSeq" id="WP_249504889.1">
    <property type="nucleotide sequence ID" value="NZ_CP097253.1"/>
</dbReference>
<dbReference type="Pfam" id="PF01638">
    <property type="entry name" value="HxlR"/>
    <property type="match status" value="1"/>
</dbReference>
<dbReference type="EMBL" id="CP097253">
    <property type="protein sequence ID" value="UUR09125.1"/>
    <property type="molecule type" value="Genomic_DNA"/>
</dbReference>
<dbReference type="Proteomes" id="UP000831921">
    <property type="component" value="Chromosome"/>
</dbReference>
<evidence type="ECO:0000313" key="6">
    <source>
        <dbReference type="Proteomes" id="UP000831921"/>
    </source>
</evidence>